<dbReference type="AlphaFoldDB" id="A0AAN7GAU2"/>
<dbReference type="InterPro" id="IPR046341">
    <property type="entry name" value="SET_dom_sf"/>
</dbReference>
<evidence type="ECO:0000256" key="4">
    <source>
        <dbReference type="ARBA" id="ARBA00022679"/>
    </source>
</evidence>
<evidence type="ECO:0000256" key="7">
    <source>
        <dbReference type="ARBA" id="ARBA00022833"/>
    </source>
</evidence>
<evidence type="ECO:0000259" key="9">
    <source>
        <dbReference type="PROSITE" id="PS50868"/>
    </source>
</evidence>
<organism evidence="10 11">
    <name type="scientific">Trapa incisa</name>
    <dbReference type="NCBI Taxonomy" id="236973"/>
    <lineage>
        <taxon>Eukaryota</taxon>
        <taxon>Viridiplantae</taxon>
        <taxon>Streptophyta</taxon>
        <taxon>Embryophyta</taxon>
        <taxon>Tracheophyta</taxon>
        <taxon>Spermatophyta</taxon>
        <taxon>Magnoliopsida</taxon>
        <taxon>eudicotyledons</taxon>
        <taxon>Gunneridae</taxon>
        <taxon>Pentapetalae</taxon>
        <taxon>rosids</taxon>
        <taxon>malvids</taxon>
        <taxon>Myrtales</taxon>
        <taxon>Lythraceae</taxon>
        <taxon>Trapa</taxon>
    </lineage>
</organism>
<evidence type="ECO:0000256" key="1">
    <source>
        <dbReference type="ARBA" id="ARBA00004286"/>
    </source>
</evidence>
<dbReference type="InterPro" id="IPR001214">
    <property type="entry name" value="SET_dom"/>
</dbReference>
<keyword evidence="3" id="KW-0489">Methyltransferase</keyword>
<dbReference type="GO" id="GO:0008168">
    <property type="term" value="F:methyltransferase activity"/>
    <property type="evidence" value="ECO:0007669"/>
    <property type="project" value="UniProtKB-KW"/>
</dbReference>
<sequence length="344" mass="37745">MSQFGTKKCRRRADAGGLVHLPPNSDFLSCKELVLPWLSPLELANVSGTCKVLSRACASITQRRSLDASRGLEKFSIPFVNSIDPVPYSYFHYAPSQLLHSLDRQPWGSIGGRPSLPDSPNHLYFETVSDSVTLGCSCERCDNGRSCPCLRLDGLEGMDAECGPNCKCELDCGNRLTQGGISVKLKIVRVAGKGWGLFADQPIREGQFICEYTGELIMTKEAQRRQQVYDQLARRGHFSSALLVVREHLPSGMACLRLNVDATRIGNVSRFINHSCDGGNLSTVLIRSIGALLPRLCFFSSKYIGQDEELSFSYGESRPRPVSDSSLCFCGSSFCSGSLPSEHT</sequence>
<proteinExistence type="predicted"/>
<keyword evidence="2" id="KW-0158">Chromosome</keyword>
<dbReference type="InterPro" id="IPR003616">
    <property type="entry name" value="Post-SET_dom"/>
</dbReference>
<comment type="caution">
    <text evidence="10">The sequence shown here is derived from an EMBL/GenBank/DDBJ whole genome shotgun (WGS) entry which is preliminary data.</text>
</comment>
<dbReference type="PANTHER" id="PTHR46223">
    <property type="entry name" value="HISTONE-LYSINE N-METHYLTRANSFERASE SUV39H"/>
    <property type="match status" value="1"/>
</dbReference>
<evidence type="ECO:0000259" key="8">
    <source>
        <dbReference type="PROSITE" id="PS50280"/>
    </source>
</evidence>
<name>A0AAN7GAU2_9MYRT</name>
<dbReference type="Proteomes" id="UP001345219">
    <property type="component" value="Chromosome 19"/>
</dbReference>
<dbReference type="EMBL" id="JAXIOK010000024">
    <property type="protein sequence ID" value="KAK4741815.1"/>
    <property type="molecule type" value="Genomic_DNA"/>
</dbReference>
<dbReference type="PROSITE" id="PS50868">
    <property type="entry name" value="POST_SET"/>
    <property type="match status" value="1"/>
</dbReference>
<dbReference type="SUPFAM" id="SSF82199">
    <property type="entry name" value="SET domain"/>
    <property type="match status" value="1"/>
</dbReference>
<keyword evidence="6" id="KW-0479">Metal-binding</keyword>
<evidence type="ECO:0000256" key="6">
    <source>
        <dbReference type="ARBA" id="ARBA00022723"/>
    </source>
</evidence>
<evidence type="ECO:0000256" key="2">
    <source>
        <dbReference type="ARBA" id="ARBA00022454"/>
    </source>
</evidence>
<reference evidence="10 11" key="1">
    <citation type="journal article" date="2023" name="Hortic Res">
        <title>Pangenome of water caltrop reveals structural variations and asymmetric subgenome divergence after allopolyploidization.</title>
        <authorList>
            <person name="Zhang X."/>
            <person name="Chen Y."/>
            <person name="Wang L."/>
            <person name="Yuan Y."/>
            <person name="Fang M."/>
            <person name="Shi L."/>
            <person name="Lu R."/>
            <person name="Comes H.P."/>
            <person name="Ma Y."/>
            <person name="Chen Y."/>
            <person name="Huang G."/>
            <person name="Zhou Y."/>
            <person name="Zheng Z."/>
            <person name="Qiu Y."/>
        </authorList>
    </citation>
    <scope>NUCLEOTIDE SEQUENCE [LARGE SCALE GENOMIC DNA]</scope>
    <source>
        <tissue evidence="10">Roots</tissue>
    </source>
</reference>
<keyword evidence="4" id="KW-0808">Transferase</keyword>
<feature type="domain" description="SET" evidence="8">
    <location>
        <begin position="183"/>
        <end position="315"/>
    </location>
</feature>
<keyword evidence="7" id="KW-0862">Zinc</keyword>
<dbReference type="SMART" id="SM00317">
    <property type="entry name" value="SET"/>
    <property type="match status" value="1"/>
</dbReference>
<dbReference type="GO" id="GO:0046872">
    <property type="term" value="F:metal ion binding"/>
    <property type="evidence" value="ECO:0007669"/>
    <property type="project" value="UniProtKB-KW"/>
</dbReference>
<evidence type="ECO:0008006" key="12">
    <source>
        <dbReference type="Google" id="ProtNLM"/>
    </source>
</evidence>
<feature type="domain" description="Post-SET" evidence="9">
    <location>
        <begin position="324"/>
        <end position="340"/>
    </location>
</feature>
<protein>
    <recommendedName>
        <fullName evidence="12">Histone-lysine N-methyltransferase SUVR3</fullName>
    </recommendedName>
</protein>
<evidence type="ECO:0000313" key="11">
    <source>
        <dbReference type="Proteomes" id="UP001345219"/>
    </source>
</evidence>
<comment type="subcellular location">
    <subcellularLocation>
        <location evidence="1">Chromosome</location>
    </subcellularLocation>
</comment>
<dbReference type="Pfam" id="PF00856">
    <property type="entry name" value="SET"/>
    <property type="match status" value="1"/>
</dbReference>
<keyword evidence="11" id="KW-1185">Reference proteome</keyword>
<dbReference type="GO" id="GO:0005694">
    <property type="term" value="C:chromosome"/>
    <property type="evidence" value="ECO:0007669"/>
    <property type="project" value="UniProtKB-SubCell"/>
</dbReference>
<dbReference type="PROSITE" id="PS50280">
    <property type="entry name" value="SET"/>
    <property type="match status" value="1"/>
</dbReference>
<dbReference type="PANTHER" id="PTHR46223:SF3">
    <property type="entry name" value="HISTONE-LYSINE N-METHYLTRANSFERASE SET-23"/>
    <property type="match status" value="1"/>
</dbReference>
<dbReference type="GO" id="GO:0032259">
    <property type="term" value="P:methylation"/>
    <property type="evidence" value="ECO:0007669"/>
    <property type="project" value="UniProtKB-KW"/>
</dbReference>
<evidence type="ECO:0000256" key="3">
    <source>
        <dbReference type="ARBA" id="ARBA00022603"/>
    </source>
</evidence>
<evidence type="ECO:0000256" key="5">
    <source>
        <dbReference type="ARBA" id="ARBA00022691"/>
    </source>
</evidence>
<keyword evidence="5" id="KW-0949">S-adenosyl-L-methionine</keyword>
<dbReference type="Gene3D" id="2.170.270.10">
    <property type="entry name" value="SET domain"/>
    <property type="match status" value="1"/>
</dbReference>
<gene>
    <name evidence="10" type="ORF">SAY87_025403</name>
</gene>
<dbReference type="InterPro" id="IPR050973">
    <property type="entry name" value="H3K9_Histone-Lys_N-MTase"/>
</dbReference>
<evidence type="ECO:0000313" key="10">
    <source>
        <dbReference type="EMBL" id="KAK4741815.1"/>
    </source>
</evidence>
<accession>A0AAN7GAU2</accession>